<keyword evidence="1" id="KW-0472">Membrane</keyword>
<dbReference type="EMBL" id="CAEZXS010000293">
    <property type="protein sequence ID" value="CAB4717269.1"/>
    <property type="molecule type" value="Genomic_DNA"/>
</dbReference>
<evidence type="ECO:0000313" key="2">
    <source>
        <dbReference type="EMBL" id="CAB4717269.1"/>
    </source>
</evidence>
<evidence type="ECO:0000256" key="1">
    <source>
        <dbReference type="SAM" id="Phobius"/>
    </source>
</evidence>
<protein>
    <submittedName>
        <fullName evidence="2">Unannotated protein</fullName>
    </submittedName>
</protein>
<feature type="transmembrane region" description="Helical" evidence="1">
    <location>
        <begin position="20"/>
        <end position="38"/>
    </location>
</feature>
<keyword evidence="1" id="KW-1133">Transmembrane helix</keyword>
<dbReference type="AlphaFoldDB" id="A0A6J6R2F5"/>
<sequence length="159" mass="17582">MQNRPNQGAVVTLSAGPPAWVLAVLLPIAAIGLIWFRSSDSGLESTPSDPVPPLLMAVLTLVAVAVLAWRCVTQRAALDEDGMHCRNLTMSYHLEWERIERLQLVRRGGLQIVEVRVRGLRRHNRLGAATRFFGEEAEVVLDSLRAHPQACALLDEQES</sequence>
<proteinExistence type="predicted"/>
<organism evidence="2">
    <name type="scientific">freshwater metagenome</name>
    <dbReference type="NCBI Taxonomy" id="449393"/>
    <lineage>
        <taxon>unclassified sequences</taxon>
        <taxon>metagenomes</taxon>
        <taxon>ecological metagenomes</taxon>
    </lineage>
</organism>
<gene>
    <name evidence="2" type="ORF">UFOPK2582_01732</name>
</gene>
<keyword evidence="1" id="KW-0812">Transmembrane</keyword>
<name>A0A6J6R2F5_9ZZZZ</name>
<feature type="transmembrane region" description="Helical" evidence="1">
    <location>
        <begin position="50"/>
        <end position="69"/>
    </location>
</feature>
<accession>A0A6J6R2F5</accession>
<reference evidence="2" key="1">
    <citation type="submission" date="2020-05" db="EMBL/GenBank/DDBJ databases">
        <authorList>
            <person name="Chiriac C."/>
            <person name="Salcher M."/>
            <person name="Ghai R."/>
            <person name="Kavagutti S V."/>
        </authorList>
    </citation>
    <scope>NUCLEOTIDE SEQUENCE</scope>
</reference>